<reference evidence="1" key="1">
    <citation type="submission" date="2021-03" db="EMBL/GenBank/DDBJ databases">
        <title>Draft genome sequence of rust myrtle Austropuccinia psidii MF-1, a brazilian biotype.</title>
        <authorList>
            <person name="Quecine M.C."/>
            <person name="Pachon D.M.R."/>
            <person name="Bonatelli M.L."/>
            <person name="Correr F.H."/>
            <person name="Franceschini L.M."/>
            <person name="Leite T.F."/>
            <person name="Margarido G.R.A."/>
            <person name="Almeida C.A."/>
            <person name="Ferrarezi J.A."/>
            <person name="Labate C.A."/>
        </authorList>
    </citation>
    <scope>NUCLEOTIDE SEQUENCE</scope>
    <source>
        <strain evidence="1">MF-1</strain>
    </source>
</reference>
<dbReference type="Proteomes" id="UP000765509">
    <property type="component" value="Unassembled WGS sequence"/>
</dbReference>
<proteinExistence type="predicted"/>
<gene>
    <name evidence="1" type="ORF">O181_103040</name>
</gene>
<dbReference type="EMBL" id="AVOT02074067">
    <property type="protein sequence ID" value="MBW0563325.1"/>
    <property type="molecule type" value="Genomic_DNA"/>
</dbReference>
<comment type="caution">
    <text evidence="1">The sequence shown here is derived from an EMBL/GenBank/DDBJ whole genome shotgun (WGS) entry which is preliminary data.</text>
</comment>
<dbReference type="AlphaFoldDB" id="A0A9Q3JHD4"/>
<evidence type="ECO:0000313" key="1">
    <source>
        <dbReference type="EMBL" id="MBW0563325.1"/>
    </source>
</evidence>
<accession>A0A9Q3JHD4</accession>
<organism evidence="1 2">
    <name type="scientific">Austropuccinia psidii MF-1</name>
    <dbReference type="NCBI Taxonomy" id="1389203"/>
    <lineage>
        <taxon>Eukaryota</taxon>
        <taxon>Fungi</taxon>
        <taxon>Dikarya</taxon>
        <taxon>Basidiomycota</taxon>
        <taxon>Pucciniomycotina</taxon>
        <taxon>Pucciniomycetes</taxon>
        <taxon>Pucciniales</taxon>
        <taxon>Sphaerophragmiaceae</taxon>
        <taxon>Austropuccinia</taxon>
    </lineage>
</organism>
<name>A0A9Q3JHD4_9BASI</name>
<protein>
    <submittedName>
        <fullName evidence="1">Uncharacterized protein</fullName>
    </submittedName>
</protein>
<keyword evidence="2" id="KW-1185">Reference proteome</keyword>
<evidence type="ECO:0000313" key="2">
    <source>
        <dbReference type="Proteomes" id="UP000765509"/>
    </source>
</evidence>
<dbReference type="OrthoDB" id="538223at2759"/>
<sequence>MLTRPHPPPDETLTLPPISTLTIPYASAPRLILSLAYNHYAPAGPSSHGSDTALTPLMPPCTRGVPSQCASNNAYHPYSHGVPSQNASNAAYHPYACIVPAQHASNACSALPTCLRCCLPSLCLLCPPDMPPTPPSHWLLMIIMLLQPPISTLTTPYASAPPPYLLCHLQFLRSHCAFKICPQFHPQPPLCLILSPQLTILILKY</sequence>